<dbReference type="SUPFAM" id="SSF49329">
    <property type="entry name" value="Cu,Zn superoxide dismutase-like"/>
    <property type="match status" value="1"/>
</dbReference>
<dbReference type="GO" id="GO:0046872">
    <property type="term" value="F:metal ion binding"/>
    <property type="evidence" value="ECO:0007669"/>
    <property type="project" value="InterPro"/>
</dbReference>
<dbReference type="PROSITE" id="PS51257">
    <property type="entry name" value="PROKAR_LIPOPROTEIN"/>
    <property type="match status" value="1"/>
</dbReference>
<keyword evidence="4" id="KW-1185">Reference proteome</keyword>
<evidence type="ECO:0000256" key="1">
    <source>
        <dbReference type="ARBA" id="ARBA00010457"/>
    </source>
</evidence>
<dbReference type="AlphaFoldDB" id="A0A8J4EF36"/>
<evidence type="ECO:0000313" key="3">
    <source>
        <dbReference type="EMBL" id="GIJ72356.1"/>
    </source>
</evidence>
<evidence type="ECO:0008006" key="5">
    <source>
        <dbReference type="Google" id="ProtNLM"/>
    </source>
</evidence>
<protein>
    <recommendedName>
        <fullName evidence="5">Superoxide dismutase copper/zinc binding domain-containing protein</fullName>
    </recommendedName>
</protein>
<feature type="region of interest" description="Disordered" evidence="2">
    <location>
        <begin position="103"/>
        <end position="134"/>
    </location>
</feature>
<organism evidence="3 4">
    <name type="scientific">Virgisporangium ochraceum</name>
    <dbReference type="NCBI Taxonomy" id="65505"/>
    <lineage>
        <taxon>Bacteria</taxon>
        <taxon>Bacillati</taxon>
        <taxon>Actinomycetota</taxon>
        <taxon>Actinomycetes</taxon>
        <taxon>Micromonosporales</taxon>
        <taxon>Micromonosporaceae</taxon>
        <taxon>Virgisporangium</taxon>
    </lineage>
</organism>
<dbReference type="Proteomes" id="UP000635606">
    <property type="component" value="Unassembled WGS sequence"/>
</dbReference>
<reference evidence="3" key="1">
    <citation type="submission" date="2021-01" db="EMBL/GenBank/DDBJ databases">
        <title>Whole genome shotgun sequence of Virgisporangium ochraceum NBRC 16418.</title>
        <authorList>
            <person name="Komaki H."/>
            <person name="Tamura T."/>
        </authorList>
    </citation>
    <scope>NUCLEOTIDE SEQUENCE</scope>
    <source>
        <strain evidence="3">NBRC 16418</strain>
    </source>
</reference>
<dbReference type="RefSeq" id="WP_239160730.1">
    <property type="nucleotide sequence ID" value="NZ_BOPH01000098.1"/>
</dbReference>
<feature type="compositionally biased region" description="Low complexity" evidence="2">
    <location>
        <begin position="119"/>
        <end position="133"/>
    </location>
</feature>
<name>A0A8J4EF36_9ACTN</name>
<dbReference type="InterPro" id="IPR036423">
    <property type="entry name" value="SOD-like_Cu/Zn_dom_sf"/>
</dbReference>
<proteinExistence type="inferred from homology"/>
<gene>
    <name evidence="3" type="ORF">Voc01_072730</name>
</gene>
<evidence type="ECO:0000313" key="4">
    <source>
        <dbReference type="Proteomes" id="UP000635606"/>
    </source>
</evidence>
<sequence length="196" mass="19179">MVRPVVLVAVLLSAVLSGCGSDGGDTGGVGGGAGAGETTTNGTFAPYRDGAVAVSYDPALVPEGATAAITVTETDAGTTVTLVVAGLHKARAYGAHLHTKPCGAAPTDAGPHLQHRPDPAAAASPPSVDPSYANPANEVWLDFTTDGSGAARSGATLDWTFDPAPRSLVIHADTTKTAPGVAGTAGARAACLSLPG</sequence>
<comment type="caution">
    <text evidence="3">The sequence shown here is derived from an EMBL/GenBank/DDBJ whole genome shotgun (WGS) entry which is preliminary data.</text>
</comment>
<comment type="similarity">
    <text evidence="1">Belongs to the Cu-Zn superoxide dismutase family.</text>
</comment>
<evidence type="ECO:0000256" key="2">
    <source>
        <dbReference type="SAM" id="MobiDB-lite"/>
    </source>
</evidence>
<accession>A0A8J4EF36</accession>
<dbReference type="EMBL" id="BOPH01000098">
    <property type="protein sequence ID" value="GIJ72356.1"/>
    <property type="molecule type" value="Genomic_DNA"/>
</dbReference>
<dbReference type="GO" id="GO:0006801">
    <property type="term" value="P:superoxide metabolic process"/>
    <property type="evidence" value="ECO:0007669"/>
    <property type="project" value="InterPro"/>
</dbReference>
<dbReference type="Gene3D" id="2.60.40.200">
    <property type="entry name" value="Superoxide dismutase, copper/zinc binding domain"/>
    <property type="match status" value="1"/>
</dbReference>